<evidence type="ECO:0000256" key="3">
    <source>
        <dbReference type="ARBA" id="ARBA00022448"/>
    </source>
</evidence>
<dbReference type="PROSITE" id="PS00217">
    <property type="entry name" value="SUGAR_TRANSPORT_2"/>
    <property type="match status" value="1"/>
</dbReference>
<dbReference type="InterPro" id="IPR005828">
    <property type="entry name" value="MFS_sugar_transport-like"/>
</dbReference>
<feature type="transmembrane region" description="Helical" evidence="8">
    <location>
        <begin position="292"/>
        <end position="312"/>
    </location>
</feature>
<feature type="transmembrane region" description="Helical" evidence="8">
    <location>
        <begin position="95"/>
        <end position="118"/>
    </location>
</feature>
<dbReference type="Pfam" id="PF00083">
    <property type="entry name" value="Sugar_tr"/>
    <property type="match status" value="1"/>
</dbReference>
<dbReference type="OrthoDB" id="4540492at2759"/>
<feature type="transmembrane region" description="Helical" evidence="8">
    <location>
        <begin position="318"/>
        <end position="342"/>
    </location>
</feature>
<dbReference type="PANTHER" id="PTHR23503">
    <property type="entry name" value="SOLUTE CARRIER FAMILY 2"/>
    <property type="match status" value="1"/>
</dbReference>
<feature type="transmembrane region" description="Helical" evidence="8">
    <location>
        <begin position="262"/>
        <end position="285"/>
    </location>
</feature>
<keyword evidence="3" id="KW-0813">Transport</keyword>
<evidence type="ECO:0000256" key="1">
    <source>
        <dbReference type="ARBA" id="ARBA00004141"/>
    </source>
</evidence>
<dbReference type="InterPro" id="IPR003663">
    <property type="entry name" value="Sugar/inositol_transpt"/>
</dbReference>
<feature type="transmembrane region" description="Helical" evidence="8">
    <location>
        <begin position="229"/>
        <end position="250"/>
    </location>
</feature>
<evidence type="ECO:0000256" key="8">
    <source>
        <dbReference type="SAM" id="Phobius"/>
    </source>
</evidence>
<feature type="domain" description="Major facilitator superfamily (MFS) profile" evidence="9">
    <location>
        <begin position="1"/>
        <end position="415"/>
    </location>
</feature>
<dbReference type="SUPFAM" id="SSF103473">
    <property type="entry name" value="MFS general substrate transporter"/>
    <property type="match status" value="1"/>
</dbReference>
<dbReference type="PROSITE" id="PS50850">
    <property type="entry name" value="MFS"/>
    <property type="match status" value="1"/>
</dbReference>
<dbReference type="InterPro" id="IPR036259">
    <property type="entry name" value="MFS_trans_sf"/>
</dbReference>
<accession>A0A9Q5HXY3</accession>
<feature type="transmembrane region" description="Helical" evidence="8">
    <location>
        <begin position="37"/>
        <end position="58"/>
    </location>
</feature>
<keyword evidence="11" id="KW-1185">Reference proteome</keyword>
<reference evidence="10" key="1">
    <citation type="submission" date="2016-06" db="EMBL/GenBank/DDBJ databases">
        <title>Draft Genome sequence of the fungus Inonotus baumii.</title>
        <authorList>
            <person name="Zhu H."/>
            <person name="Lin W."/>
        </authorList>
    </citation>
    <scope>NUCLEOTIDE SEQUENCE</scope>
    <source>
        <strain evidence="10">821</strain>
    </source>
</reference>
<dbReference type="PANTHER" id="PTHR23503:SF8">
    <property type="entry name" value="FACILITATED GLUCOSE TRANSPORTER PROTEIN 1"/>
    <property type="match status" value="1"/>
</dbReference>
<protein>
    <submittedName>
        <fullName evidence="10">General substrate transporter</fullName>
    </submittedName>
</protein>
<dbReference type="InterPro" id="IPR045263">
    <property type="entry name" value="GLUT"/>
</dbReference>
<comment type="similarity">
    <text evidence="2">Belongs to the major facilitator superfamily. Sugar transporter (TC 2.A.1.1) family.</text>
</comment>
<evidence type="ECO:0000313" key="10">
    <source>
        <dbReference type="EMBL" id="OCB88063.1"/>
    </source>
</evidence>
<comment type="caution">
    <text evidence="10">The sequence shown here is derived from an EMBL/GenBank/DDBJ whole genome shotgun (WGS) entry which is preliminary data.</text>
</comment>
<evidence type="ECO:0000256" key="6">
    <source>
        <dbReference type="ARBA" id="ARBA00023136"/>
    </source>
</evidence>
<evidence type="ECO:0000313" key="11">
    <source>
        <dbReference type="Proteomes" id="UP000757232"/>
    </source>
</evidence>
<dbReference type="Gene3D" id="1.20.1250.20">
    <property type="entry name" value="MFS general substrate transporter like domains"/>
    <property type="match status" value="1"/>
</dbReference>
<dbReference type="InterPro" id="IPR020846">
    <property type="entry name" value="MFS_dom"/>
</dbReference>
<dbReference type="GO" id="GO:0015149">
    <property type="term" value="F:hexose transmembrane transporter activity"/>
    <property type="evidence" value="ECO:0007669"/>
    <property type="project" value="TreeGrafter"/>
</dbReference>
<evidence type="ECO:0000256" key="2">
    <source>
        <dbReference type="ARBA" id="ARBA00010992"/>
    </source>
</evidence>
<dbReference type="EMBL" id="LNZH02000185">
    <property type="protein sequence ID" value="OCB88063.1"/>
    <property type="molecule type" value="Genomic_DNA"/>
</dbReference>
<dbReference type="AlphaFoldDB" id="A0A9Q5HXY3"/>
<keyword evidence="5 8" id="KW-1133">Transmembrane helix</keyword>
<feature type="transmembrane region" description="Helical" evidence="8">
    <location>
        <begin position="64"/>
        <end position="83"/>
    </location>
</feature>
<dbReference type="GO" id="GO:0016020">
    <property type="term" value="C:membrane"/>
    <property type="evidence" value="ECO:0007669"/>
    <property type="project" value="UniProtKB-SubCell"/>
</dbReference>
<keyword evidence="6 8" id="KW-0472">Membrane</keyword>
<gene>
    <name evidence="10" type="ORF">A7U60_g4849</name>
</gene>
<comment type="catalytic activity">
    <reaction evidence="7">
        <text>myo-inositol(out) + H(+)(out) = myo-inositol(in) + H(+)(in)</text>
        <dbReference type="Rhea" id="RHEA:60364"/>
        <dbReference type="ChEBI" id="CHEBI:15378"/>
        <dbReference type="ChEBI" id="CHEBI:17268"/>
    </reaction>
</comment>
<organism evidence="10 11">
    <name type="scientific">Sanghuangporus baumii</name>
    <name type="common">Phellinus baumii</name>
    <dbReference type="NCBI Taxonomy" id="108892"/>
    <lineage>
        <taxon>Eukaryota</taxon>
        <taxon>Fungi</taxon>
        <taxon>Dikarya</taxon>
        <taxon>Basidiomycota</taxon>
        <taxon>Agaricomycotina</taxon>
        <taxon>Agaricomycetes</taxon>
        <taxon>Hymenochaetales</taxon>
        <taxon>Hymenochaetaceae</taxon>
        <taxon>Sanghuangporus</taxon>
    </lineage>
</organism>
<feature type="transmembrane region" description="Helical" evidence="8">
    <location>
        <begin position="392"/>
        <end position="411"/>
    </location>
</feature>
<dbReference type="InterPro" id="IPR005829">
    <property type="entry name" value="Sugar_transporter_CS"/>
</dbReference>
<feature type="transmembrane region" description="Helical" evidence="8">
    <location>
        <begin position="124"/>
        <end position="143"/>
    </location>
</feature>
<feature type="transmembrane region" description="Helical" evidence="8">
    <location>
        <begin position="354"/>
        <end position="377"/>
    </location>
</feature>
<keyword evidence="4 8" id="KW-0812">Transmembrane</keyword>
<feature type="transmembrane region" description="Helical" evidence="8">
    <location>
        <begin position="6"/>
        <end position="25"/>
    </location>
</feature>
<sequence length="422" mass="44739">MTDADFSVVTAAFTIGGLLGSLFAGGLTERRGRRGALVIDALLMLFGAMALMLAPGMFTLTLGRVFVGLGAGIGVSVGPVFLGELAPPAVKGATGVFFQLAIVFGILTTQGVGLALASPWVWRFVPFVSAVLSLVQLLAATLVPESHAWLEGNGRLREAERVRDKLWVGGGGAVYKSVSRDPEAPDVDEEGIDDPAPTDPNVPVFVAHIPNKTISLGALLRAPELRIPVLVVVFAMAAQQFSGINAVLYYSNKILGKTLPSLGPYVSLAVTIVNVAMTFPPIILIERMGRKSLLNISMLGSFISLLAVGYGLDANQKMLASVAIITFVASFACGMGPVPFVVISDIAPYHAVGALSSAALSLNWIANFTVGLIFLPLRNFLAWGDPFREGRVFYVFAAALATFGFALNLVYRERRDRVNASR</sequence>
<evidence type="ECO:0000256" key="4">
    <source>
        <dbReference type="ARBA" id="ARBA00022692"/>
    </source>
</evidence>
<comment type="subcellular location">
    <subcellularLocation>
        <location evidence="1">Membrane</location>
        <topology evidence="1">Multi-pass membrane protein</topology>
    </subcellularLocation>
</comment>
<dbReference type="PRINTS" id="PR00171">
    <property type="entry name" value="SUGRTRNSPORT"/>
</dbReference>
<name>A0A9Q5HXY3_SANBA</name>
<evidence type="ECO:0000259" key="9">
    <source>
        <dbReference type="PROSITE" id="PS50850"/>
    </source>
</evidence>
<proteinExistence type="inferred from homology"/>
<evidence type="ECO:0000256" key="5">
    <source>
        <dbReference type="ARBA" id="ARBA00022989"/>
    </source>
</evidence>
<evidence type="ECO:0000256" key="7">
    <source>
        <dbReference type="ARBA" id="ARBA00049119"/>
    </source>
</evidence>
<dbReference type="Proteomes" id="UP000757232">
    <property type="component" value="Unassembled WGS sequence"/>
</dbReference>